<dbReference type="EMBL" id="CP043538">
    <property type="protein sequence ID" value="QGY01427.1"/>
    <property type="molecule type" value="Genomic_DNA"/>
</dbReference>
<dbReference type="CDD" id="cd18692">
    <property type="entry name" value="PIN_VapC-like"/>
    <property type="match status" value="1"/>
</dbReference>
<evidence type="ECO:0000259" key="1">
    <source>
        <dbReference type="Pfam" id="PF01850"/>
    </source>
</evidence>
<accession>A0A6B9FFL1</accession>
<dbReference type="Gene3D" id="3.40.50.1010">
    <property type="entry name" value="5'-nuclease"/>
    <property type="match status" value="1"/>
</dbReference>
<evidence type="ECO:0000313" key="2">
    <source>
        <dbReference type="EMBL" id="QGY01427.1"/>
    </source>
</evidence>
<dbReference type="KEGG" id="mmes:MMSR116_05565"/>
<sequence>MEPIFIDTNVLVYARDNRNADKRERARAWLAAITDSGCARTNLQVLNELTRWILKNEPGRSLGDIQTEVETIRAWGARPIDQDDTELAWLVRKNLGYQWCDCLLVAAAQLAGCRYFLTEDMAHGAVFDGLTLINPFRTSPDDVLRRT</sequence>
<name>A0A6B9FFL1_9HYPH</name>
<dbReference type="Proteomes" id="UP000012488">
    <property type="component" value="Chromosome"/>
</dbReference>
<organism evidence="2 3">
    <name type="scientific">Methylobacterium mesophilicum SR1.6/6</name>
    <dbReference type="NCBI Taxonomy" id="908290"/>
    <lineage>
        <taxon>Bacteria</taxon>
        <taxon>Pseudomonadati</taxon>
        <taxon>Pseudomonadota</taxon>
        <taxon>Alphaproteobacteria</taxon>
        <taxon>Hyphomicrobiales</taxon>
        <taxon>Methylobacteriaceae</taxon>
        <taxon>Methylobacterium</taxon>
    </lineage>
</organism>
<dbReference type="SUPFAM" id="SSF88723">
    <property type="entry name" value="PIN domain-like"/>
    <property type="match status" value="1"/>
</dbReference>
<gene>
    <name evidence="2" type="ORF">MMSR116_05565</name>
</gene>
<dbReference type="InterPro" id="IPR002716">
    <property type="entry name" value="PIN_dom"/>
</dbReference>
<feature type="domain" description="PIN" evidence="1">
    <location>
        <begin position="4"/>
        <end position="120"/>
    </location>
</feature>
<protein>
    <submittedName>
        <fullName evidence="2">PIN domain-containing protein</fullName>
    </submittedName>
</protein>
<dbReference type="RefSeq" id="WP_039893875.1">
    <property type="nucleotide sequence ID" value="NZ_CP043538.1"/>
</dbReference>
<evidence type="ECO:0000313" key="3">
    <source>
        <dbReference type="Proteomes" id="UP000012488"/>
    </source>
</evidence>
<dbReference type="AlphaFoldDB" id="A0A6B9FFL1"/>
<reference evidence="2 3" key="1">
    <citation type="journal article" date="2012" name="Genet. Mol. Biol.">
        <title>Analysis of 16S rRNA and mxaF genes revealing insights into Methylobacterium niche-specific plant association.</title>
        <authorList>
            <person name="Dourado M.N."/>
            <person name="Andreote F.D."/>
            <person name="Dini-Andreote F."/>
            <person name="Conti R."/>
            <person name="Araujo J.M."/>
            <person name="Araujo W.L."/>
        </authorList>
    </citation>
    <scope>NUCLEOTIDE SEQUENCE [LARGE SCALE GENOMIC DNA]</scope>
    <source>
        <strain evidence="2 3">SR1.6/6</strain>
    </source>
</reference>
<reference evidence="2 3" key="2">
    <citation type="journal article" date="2013" name="Genome Announc.">
        <title>Draft Genome Sequence of Methylobacterium mesophilicum Strain SR1.6/6, Isolated from Citrus sinensis.</title>
        <authorList>
            <person name="Marinho Almeida D."/>
            <person name="Dini-Andreote F."/>
            <person name="Camargo Neves A.A."/>
            <person name="Juca Ramos R.T."/>
            <person name="Andreote F.D."/>
            <person name="Carneiro A.R."/>
            <person name="Oliveira de Souza Lima A."/>
            <person name="Caracciolo Gomes de Sa P.H."/>
            <person name="Ribeiro Barbosa M.S."/>
            <person name="Araujo W.L."/>
            <person name="Silva A."/>
        </authorList>
    </citation>
    <scope>NUCLEOTIDE SEQUENCE [LARGE SCALE GENOMIC DNA]</scope>
    <source>
        <strain evidence="2 3">SR1.6/6</strain>
    </source>
</reference>
<dbReference type="InterPro" id="IPR029060">
    <property type="entry name" value="PIN-like_dom_sf"/>
</dbReference>
<proteinExistence type="predicted"/>
<dbReference type="Pfam" id="PF01850">
    <property type="entry name" value="PIN"/>
    <property type="match status" value="1"/>
</dbReference>